<comment type="subcellular location">
    <subcellularLocation>
        <location evidence="1">Chromosome</location>
    </subcellularLocation>
    <subcellularLocation>
        <location evidence="2">Cytoplasm</location>
        <location evidence="2">Cytosol</location>
    </subcellularLocation>
    <subcellularLocation>
        <location evidence="3">Nucleus</location>
        <location evidence="3">Nucleolus</location>
    </subcellularLocation>
</comment>
<keyword evidence="5" id="KW-0963">Cytoplasm</keyword>
<keyword evidence="9 30" id="KW-0328">Glycosyltransferase</keyword>
<reference evidence="37" key="1">
    <citation type="submission" date="2022-11" db="UniProtKB">
        <authorList>
            <consortium name="WormBaseParasite"/>
        </authorList>
    </citation>
    <scope>IDENTIFICATION</scope>
</reference>
<keyword evidence="18" id="KW-0805">Transcription regulation</keyword>
<comment type="catalytic activity">
    <reaction evidence="28">
        <text>L-tyrosyl-[protein] + NAD(+) = O-(ADP-D-ribosyl)-L-tyrosyl-[protein] + nicotinamide + H(+)</text>
        <dbReference type="Rhea" id="RHEA:58236"/>
        <dbReference type="Rhea" id="RHEA-COMP:10136"/>
        <dbReference type="Rhea" id="RHEA-COMP:15092"/>
        <dbReference type="ChEBI" id="CHEBI:15378"/>
        <dbReference type="ChEBI" id="CHEBI:17154"/>
        <dbReference type="ChEBI" id="CHEBI:46858"/>
        <dbReference type="ChEBI" id="CHEBI:57540"/>
        <dbReference type="ChEBI" id="CHEBI:142557"/>
    </reaction>
    <physiologicalReaction direction="left-to-right" evidence="28">
        <dbReference type="Rhea" id="RHEA:58237"/>
    </physiologicalReaction>
</comment>
<evidence type="ECO:0000256" key="23">
    <source>
        <dbReference type="ARBA" id="ARBA00024159"/>
    </source>
</evidence>
<dbReference type="PANTHER" id="PTHR10459:SF112">
    <property type="entry name" value="POLY [ADP-RIBOSE] POLYMERASE 1"/>
    <property type="match status" value="1"/>
</dbReference>
<evidence type="ECO:0000256" key="21">
    <source>
        <dbReference type="ARBA" id="ARBA00023163"/>
    </source>
</evidence>
<keyword evidence="36" id="KW-1185">Reference proteome</keyword>
<feature type="region of interest" description="Disordered" evidence="31">
    <location>
        <begin position="183"/>
        <end position="204"/>
    </location>
</feature>
<keyword evidence="13" id="KW-0677">Repeat</keyword>
<dbReference type="Pfam" id="PF08063">
    <property type="entry name" value="Zn_ribbon_PADR1"/>
    <property type="match status" value="1"/>
</dbReference>
<dbReference type="PANTHER" id="PTHR10459">
    <property type="entry name" value="DNA LIGASE"/>
    <property type="match status" value="1"/>
</dbReference>
<dbReference type="Pfam" id="PF02877">
    <property type="entry name" value="PARP_reg"/>
    <property type="match status" value="1"/>
</dbReference>
<dbReference type="SUPFAM" id="SSF142921">
    <property type="entry name" value="WGR domain-like"/>
    <property type="match status" value="1"/>
</dbReference>
<evidence type="ECO:0000256" key="18">
    <source>
        <dbReference type="ARBA" id="ARBA00023015"/>
    </source>
</evidence>
<evidence type="ECO:0000259" key="33">
    <source>
        <dbReference type="PROSITE" id="PS51059"/>
    </source>
</evidence>
<dbReference type="Pfam" id="PF00644">
    <property type="entry name" value="PARP"/>
    <property type="match status" value="1"/>
</dbReference>
<keyword evidence="20" id="KW-0238">DNA-binding</keyword>
<comment type="similarity">
    <text evidence="25">Belongs to the ARTD/PARP family.</text>
</comment>
<dbReference type="GO" id="GO:0070212">
    <property type="term" value="P:protein poly-ADP-ribosylation"/>
    <property type="evidence" value="ECO:0007669"/>
    <property type="project" value="TreeGrafter"/>
</dbReference>
<dbReference type="GO" id="GO:0003950">
    <property type="term" value="F:NAD+ poly-ADP-ribosyltransferase activity"/>
    <property type="evidence" value="ECO:0007669"/>
    <property type="project" value="UniProtKB-UniRule"/>
</dbReference>
<evidence type="ECO:0000313" key="37">
    <source>
        <dbReference type="WBParaSite" id="PSU_v2.g1793.t1"/>
    </source>
</evidence>
<evidence type="ECO:0000256" key="8">
    <source>
        <dbReference type="ARBA" id="ARBA00022588"/>
    </source>
</evidence>
<dbReference type="SMART" id="SM00773">
    <property type="entry name" value="WGR"/>
    <property type="match status" value="1"/>
</dbReference>
<dbReference type="SUPFAM" id="SSF47587">
    <property type="entry name" value="Domain of poly(ADP-ribose) polymerase"/>
    <property type="match status" value="1"/>
</dbReference>
<keyword evidence="6" id="KW-1017">Isopeptide bond</keyword>
<evidence type="ECO:0000256" key="9">
    <source>
        <dbReference type="ARBA" id="ARBA00022676"/>
    </source>
</evidence>
<keyword evidence="15" id="KW-0863">Zinc-finger</keyword>
<dbReference type="GO" id="GO:0005694">
    <property type="term" value="C:chromosome"/>
    <property type="evidence" value="ECO:0007669"/>
    <property type="project" value="UniProtKB-SubCell"/>
</dbReference>
<organism evidence="36 37">
    <name type="scientific">Panagrolaimus superbus</name>
    <dbReference type="NCBI Taxonomy" id="310955"/>
    <lineage>
        <taxon>Eukaryota</taxon>
        <taxon>Metazoa</taxon>
        <taxon>Ecdysozoa</taxon>
        <taxon>Nematoda</taxon>
        <taxon>Chromadorea</taxon>
        <taxon>Rhabditida</taxon>
        <taxon>Tylenchina</taxon>
        <taxon>Panagrolaimomorpha</taxon>
        <taxon>Panagrolaimoidea</taxon>
        <taxon>Panagrolaimidae</taxon>
        <taxon>Panagrolaimus</taxon>
    </lineage>
</organism>
<keyword evidence="7" id="KW-0021">Allosteric enzyme</keyword>
<evidence type="ECO:0000256" key="17">
    <source>
        <dbReference type="ARBA" id="ARBA00022859"/>
    </source>
</evidence>
<dbReference type="Gene3D" id="2.20.25.630">
    <property type="match status" value="1"/>
</dbReference>
<dbReference type="InterPro" id="IPR012982">
    <property type="entry name" value="PARP1-like_PADR1_Zn_ribbon"/>
</dbReference>
<evidence type="ECO:0000259" key="35">
    <source>
        <dbReference type="PROSITE" id="PS51977"/>
    </source>
</evidence>
<dbReference type="GO" id="GO:0003677">
    <property type="term" value="F:DNA binding"/>
    <property type="evidence" value="ECO:0007669"/>
    <property type="project" value="UniProtKB-KW"/>
</dbReference>
<dbReference type="GO" id="GO:1990404">
    <property type="term" value="F:NAD+-protein mono-ADP-ribosyltransferase activity"/>
    <property type="evidence" value="ECO:0007669"/>
    <property type="project" value="TreeGrafter"/>
</dbReference>
<evidence type="ECO:0000256" key="30">
    <source>
        <dbReference type="RuleBase" id="RU362114"/>
    </source>
</evidence>
<dbReference type="GO" id="GO:0008270">
    <property type="term" value="F:zinc ion binding"/>
    <property type="evidence" value="ECO:0007669"/>
    <property type="project" value="UniProtKB-KW"/>
</dbReference>
<dbReference type="CDD" id="cd08001">
    <property type="entry name" value="WGR_PARP1_like"/>
    <property type="match status" value="1"/>
</dbReference>
<dbReference type="PROSITE" id="PS51059">
    <property type="entry name" value="PARP_CATALYTIC"/>
    <property type="match status" value="1"/>
</dbReference>
<keyword evidence="14" id="KW-0013">ADP-ribosylation</keyword>
<accession>A0A914YGL3</accession>
<evidence type="ECO:0000256" key="16">
    <source>
        <dbReference type="ARBA" id="ARBA00022833"/>
    </source>
</evidence>
<evidence type="ECO:0000256" key="11">
    <source>
        <dbReference type="ARBA" id="ARBA00022695"/>
    </source>
</evidence>
<evidence type="ECO:0000259" key="32">
    <source>
        <dbReference type="PROSITE" id="PS50064"/>
    </source>
</evidence>
<feature type="domain" description="PARP-type" evidence="32">
    <location>
        <begin position="15"/>
        <end position="99"/>
    </location>
</feature>
<evidence type="ECO:0000256" key="22">
    <source>
        <dbReference type="ARBA" id="ARBA00023242"/>
    </source>
</evidence>
<dbReference type="WBParaSite" id="PSU_v2.g1793.t1">
    <property type="protein sequence ID" value="PSU_v2.g1793.t1"/>
    <property type="gene ID" value="PSU_v2.g1793"/>
</dbReference>
<evidence type="ECO:0000256" key="19">
    <source>
        <dbReference type="ARBA" id="ARBA00023027"/>
    </source>
</evidence>
<protein>
    <recommendedName>
        <fullName evidence="30">Poly [ADP-ribose] polymerase</fullName>
        <shortName evidence="30">PARP</shortName>
        <ecNumber evidence="30">2.4.2.-</ecNumber>
    </recommendedName>
</protein>
<dbReference type="InterPro" id="IPR036957">
    <property type="entry name" value="Znf_PARP_sf"/>
</dbReference>
<dbReference type="InterPro" id="IPR049296">
    <property type="entry name" value="PARP1-like_PADR1_N"/>
</dbReference>
<keyword evidence="17" id="KW-0391">Immunity</keyword>
<dbReference type="SUPFAM" id="SSF57716">
    <property type="entry name" value="Glucocorticoid receptor-like (DNA-binding domain)"/>
    <property type="match status" value="2"/>
</dbReference>
<feature type="domain" description="WGR" evidence="35">
    <location>
        <begin position="396"/>
        <end position="495"/>
    </location>
</feature>
<dbReference type="InterPro" id="IPR001510">
    <property type="entry name" value="Znf_PARP"/>
</dbReference>
<dbReference type="InterPro" id="IPR050800">
    <property type="entry name" value="ARTD/PARP"/>
</dbReference>
<evidence type="ECO:0000256" key="12">
    <source>
        <dbReference type="ARBA" id="ARBA00022723"/>
    </source>
</evidence>
<comment type="catalytic activity">
    <reaction evidence="26">
        <text>NAD(+) + (ADP-D-ribosyl)n-acceptor = nicotinamide + (ADP-D-ribosyl)n+1-acceptor + H(+).</text>
        <dbReference type="EC" id="2.4.2.30"/>
    </reaction>
</comment>
<dbReference type="FunFam" id="1.20.142.10:FF:000001">
    <property type="entry name" value="Poly [ADP-ribose] polymerase"/>
    <property type="match status" value="1"/>
</dbReference>
<dbReference type="Pfam" id="PF05406">
    <property type="entry name" value="WGR"/>
    <property type="match status" value="1"/>
</dbReference>
<dbReference type="CDD" id="cd01437">
    <property type="entry name" value="parp_like"/>
    <property type="match status" value="1"/>
</dbReference>
<keyword evidence="8" id="KW-0399">Innate immunity</keyword>
<evidence type="ECO:0000256" key="26">
    <source>
        <dbReference type="ARBA" id="ARBA00033987"/>
    </source>
</evidence>
<dbReference type="PROSITE" id="PS52007">
    <property type="entry name" value="PADR1"/>
    <property type="match status" value="1"/>
</dbReference>
<sequence>MSEETPSKTDNQPPFGAEYAKSGRAKCKACQEGIKQGSLRMCTRTRSRFFDGLQDNWFHYECFWKRSKPDQLSEGNIRGMESLKWDDQEKIRQRIVEIKENATEAPTPKSHIPKVEVAKSGSGKCFQCKEKIAKGELRIQLKASNFHPACVKTMDIITGGAGSIEGYEFLEDEQKELLDGVFGKQPEKRKAPEEDTSATPAKKAKVDVDEGLKAKLKKQSEILWQVRKEITDNLSRDEIDTLLQANGRFRRKKEGPDAVNEQLTDCIVFGVPETCKECGNGTLFYSASRHTYKCYGHISEFTSCVHENRNPPRIPFKIPKDLKENNTFLADHKFPTLKERYYAPGSEVVGTTPGPSKPIDKIKRARRGVEKDSVANKKAIVKNGCTVDGNCDVAEIAHVFIDSDKTAWQASLGSTDIAQNRNSFYKIQVLKHDKKELYYLFRSWGRIGTTQGGNLTDYYDEDIESAKIEFKKLFLKQTNNEWEKREAFKKHPGMMNILEMELDGAGANESHSFDVKNSKSNLPMPIKELISTIFDVNTIKETLKSMDIDLTKMPLGKISKKHILKAMSVLTELANIIHDGASRTDILDASNRFYTLIPHACGSENPPLLNNDKIIHQKTNLLNDLRDIEVAYSILKSDEDSADKEVDTIDKHYEKLNCGIEVLPRDSSEYEIIETYAKKTHAPTHSSYTLEILDVFKVDRKKEDMRFKKEIGNRNLLWHGSRTSNYAGILSQGIYFADMVSKSANYCGANVTGGEGYLLLCEVALGEIQEEKNAKQIKKPKNDMSSVKGLGQIVPDEADRRIIEDGIVVPIGKPTKRKNASNCALMYNEYIVYDESQVKMKYLIKAKFNSII</sequence>
<evidence type="ECO:0000313" key="36">
    <source>
        <dbReference type="Proteomes" id="UP000887577"/>
    </source>
</evidence>
<feature type="domain" description="PARP-type" evidence="32">
    <location>
        <begin position="113"/>
        <end position="139"/>
    </location>
</feature>
<dbReference type="AlphaFoldDB" id="A0A914YGL3"/>
<evidence type="ECO:0000256" key="1">
    <source>
        <dbReference type="ARBA" id="ARBA00004286"/>
    </source>
</evidence>
<dbReference type="GO" id="GO:0016779">
    <property type="term" value="F:nucleotidyltransferase activity"/>
    <property type="evidence" value="ECO:0007669"/>
    <property type="project" value="UniProtKB-KW"/>
</dbReference>
<dbReference type="Gene3D" id="3.90.228.10">
    <property type="match status" value="1"/>
</dbReference>
<name>A0A914YGL3_9BILA</name>
<evidence type="ECO:0000256" key="10">
    <source>
        <dbReference type="ARBA" id="ARBA00022679"/>
    </source>
</evidence>
<evidence type="ECO:0000256" key="4">
    <source>
        <dbReference type="ARBA" id="ARBA00022454"/>
    </source>
</evidence>
<evidence type="ECO:0000256" key="13">
    <source>
        <dbReference type="ARBA" id="ARBA00022737"/>
    </source>
</evidence>
<evidence type="ECO:0000256" key="27">
    <source>
        <dbReference type="ARBA" id="ARBA00048241"/>
    </source>
</evidence>
<dbReference type="EC" id="2.4.2.-" evidence="30"/>
<evidence type="ECO:0000259" key="34">
    <source>
        <dbReference type="PROSITE" id="PS51060"/>
    </source>
</evidence>
<keyword evidence="10 30" id="KW-0808">Transferase</keyword>
<dbReference type="PROSITE" id="PS51977">
    <property type="entry name" value="WGR"/>
    <property type="match status" value="1"/>
</dbReference>
<feature type="domain" description="PARP alpha-helical" evidence="34">
    <location>
        <begin position="519"/>
        <end position="636"/>
    </location>
</feature>
<dbReference type="InterPro" id="IPR036616">
    <property type="entry name" value="Poly(ADP-ribose)pol_reg_dom_sf"/>
</dbReference>
<comment type="catalytic activity">
    <reaction evidence="23">
        <text>L-glutamyl-[protein] + NAD(+) = 5-O-(ADP-D-ribosyl)-L-glutamyl-[protein] + nicotinamide</text>
        <dbReference type="Rhea" id="RHEA:58224"/>
        <dbReference type="Rhea" id="RHEA-COMP:10208"/>
        <dbReference type="Rhea" id="RHEA-COMP:15089"/>
        <dbReference type="ChEBI" id="CHEBI:17154"/>
        <dbReference type="ChEBI" id="CHEBI:29973"/>
        <dbReference type="ChEBI" id="CHEBI:57540"/>
        <dbReference type="ChEBI" id="CHEBI:142540"/>
    </reaction>
    <physiologicalReaction direction="left-to-right" evidence="23">
        <dbReference type="Rhea" id="RHEA:58225"/>
    </physiologicalReaction>
</comment>
<evidence type="ECO:0000256" key="5">
    <source>
        <dbReference type="ARBA" id="ARBA00022490"/>
    </source>
</evidence>
<evidence type="ECO:0000256" key="6">
    <source>
        <dbReference type="ARBA" id="ARBA00022499"/>
    </source>
</evidence>
<dbReference type="GO" id="GO:0005730">
    <property type="term" value="C:nucleolus"/>
    <property type="evidence" value="ECO:0007669"/>
    <property type="project" value="UniProtKB-SubCell"/>
</dbReference>
<dbReference type="Gene3D" id="1.10.20.130">
    <property type="match status" value="1"/>
</dbReference>
<dbReference type="InterPro" id="IPR012317">
    <property type="entry name" value="Poly(ADP-ribose)pol_cat_dom"/>
</dbReference>
<dbReference type="InterPro" id="IPR004102">
    <property type="entry name" value="Poly(ADP-ribose)pol_reg_dom"/>
</dbReference>
<evidence type="ECO:0000256" key="28">
    <source>
        <dbReference type="ARBA" id="ARBA00048339"/>
    </source>
</evidence>
<dbReference type="Pfam" id="PF00645">
    <property type="entry name" value="zf-PARP"/>
    <property type="match status" value="1"/>
</dbReference>
<evidence type="ECO:0000256" key="2">
    <source>
        <dbReference type="ARBA" id="ARBA00004514"/>
    </source>
</evidence>
<keyword evidence="16" id="KW-0862">Zinc</keyword>
<dbReference type="InterPro" id="IPR036930">
    <property type="entry name" value="WGR_dom_sf"/>
</dbReference>
<keyword evidence="21" id="KW-0804">Transcription</keyword>
<dbReference type="PROSITE" id="PS50064">
    <property type="entry name" value="ZF_PARP_2"/>
    <property type="match status" value="2"/>
</dbReference>
<keyword evidence="19 30" id="KW-0520">NAD</keyword>
<comment type="catalytic activity">
    <reaction evidence="24">
        <text>L-aspartyl-[protein] + NAD(+) = 4-O-(ADP-D-ribosyl)-L-aspartyl-[protein] + nicotinamide</text>
        <dbReference type="Rhea" id="RHEA:54424"/>
        <dbReference type="Rhea" id="RHEA-COMP:9867"/>
        <dbReference type="Rhea" id="RHEA-COMP:13832"/>
        <dbReference type="ChEBI" id="CHEBI:17154"/>
        <dbReference type="ChEBI" id="CHEBI:29961"/>
        <dbReference type="ChEBI" id="CHEBI:57540"/>
        <dbReference type="ChEBI" id="CHEBI:138102"/>
    </reaction>
    <physiologicalReaction direction="left-to-right" evidence="24">
        <dbReference type="Rhea" id="RHEA:54425"/>
    </physiologicalReaction>
</comment>
<proteinExistence type="inferred from homology"/>
<dbReference type="InterPro" id="IPR038650">
    <property type="entry name" value="PADR1_C_dom_sf"/>
</dbReference>
<dbReference type="Gene3D" id="3.30.1740.10">
    <property type="entry name" value="Zinc finger, PARP-type"/>
    <property type="match status" value="2"/>
</dbReference>
<comment type="catalytic activity">
    <reaction evidence="27">
        <text>L-histidyl-[protein] + NAD(+) = N(tele)-(ADP-D-ribosyl)-L-histidyl-[protein] + nicotinamide + H(+)</text>
        <dbReference type="Rhea" id="RHEA:72071"/>
        <dbReference type="Rhea" id="RHEA-COMP:9745"/>
        <dbReference type="Rhea" id="RHEA-COMP:18085"/>
        <dbReference type="ChEBI" id="CHEBI:15378"/>
        <dbReference type="ChEBI" id="CHEBI:17154"/>
        <dbReference type="ChEBI" id="CHEBI:29979"/>
        <dbReference type="ChEBI" id="CHEBI:57540"/>
        <dbReference type="ChEBI" id="CHEBI:191398"/>
    </reaction>
    <physiologicalReaction direction="left-to-right" evidence="27">
        <dbReference type="Rhea" id="RHEA:72072"/>
    </physiologicalReaction>
</comment>
<dbReference type="InterPro" id="IPR008893">
    <property type="entry name" value="WGR_domain"/>
</dbReference>
<evidence type="ECO:0000256" key="31">
    <source>
        <dbReference type="SAM" id="MobiDB-lite"/>
    </source>
</evidence>
<dbReference type="Pfam" id="PF21728">
    <property type="entry name" value="PADR1_N"/>
    <property type="match status" value="1"/>
</dbReference>
<dbReference type="PROSITE" id="PS51060">
    <property type="entry name" value="PARP_ALPHA_HD"/>
    <property type="match status" value="1"/>
</dbReference>
<comment type="catalytic activity">
    <reaction evidence="29">
        <text>L-seryl-[protein] + NAD(+) = O-(ADP-D-ribosyl)-L-seryl-[protein] + nicotinamide + H(+)</text>
        <dbReference type="Rhea" id="RHEA:58232"/>
        <dbReference type="Rhea" id="RHEA-COMP:9863"/>
        <dbReference type="Rhea" id="RHEA-COMP:15091"/>
        <dbReference type="ChEBI" id="CHEBI:15378"/>
        <dbReference type="ChEBI" id="CHEBI:17154"/>
        <dbReference type="ChEBI" id="CHEBI:29999"/>
        <dbReference type="ChEBI" id="CHEBI:57540"/>
        <dbReference type="ChEBI" id="CHEBI:142556"/>
    </reaction>
    <physiologicalReaction direction="left-to-right" evidence="29">
        <dbReference type="Rhea" id="RHEA:58233"/>
    </physiologicalReaction>
</comment>
<keyword evidence="12" id="KW-0479">Metal-binding</keyword>
<dbReference type="SUPFAM" id="SSF56399">
    <property type="entry name" value="ADP-ribosylation"/>
    <property type="match status" value="1"/>
</dbReference>
<dbReference type="GO" id="GO:0006302">
    <property type="term" value="P:double-strand break repair"/>
    <property type="evidence" value="ECO:0007669"/>
    <property type="project" value="TreeGrafter"/>
</dbReference>
<dbReference type="GO" id="GO:0045087">
    <property type="term" value="P:innate immune response"/>
    <property type="evidence" value="ECO:0007669"/>
    <property type="project" value="UniProtKB-KW"/>
</dbReference>
<dbReference type="SMART" id="SM01335">
    <property type="entry name" value="PADR1"/>
    <property type="match status" value="1"/>
</dbReference>
<feature type="domain" description="PARP catalytic" evidence="33">
    <location>
        <begin position="647"/>
        <end position="852"/>
    </location>
</feature>
<evidence type="ECO:0000256" key="3">
    <source>
        <dbReference type="ARBA" id="ARBA00004604"/>
    </source>
</evidence>
<dbReference type="GO" id="GO:0005829">
    <property type="term" value="C:cytosol"/>
    <property type="evidence" value="ECO:0007669"/>
    <property type="project" value="UniProtKB-SubCell"/>
</dbReference>
<keyword evidence="22" id="KW-0539">Nucleus</keyword>
<keyword evidence="4" id="KW-0158">Chromosome</keyword>
<evidence type="ECO:0000256" key="20">
    <source>
        <dbReference type="ARBA" id="ARBA00023125"/>
    </source>
</evidence>
<evidence type="ECO:0000256" key="24">
    <source>
        <dbReference type="ARBA" id="ARBA00024164"/>
    </source>
</evidence>
<evidence type="ECO:0000256" key="7">
    <source>
        <dbReference type="ARBA" id="ARBA00022533"/>
    </source>
</evidence>
<evidence type="ECO:0000256" key="25">
    <source>
        <dbReference type="ARBA" id="ARBA00024347"/>
    </source>
</evidence>
<keyword evidence="11" id="KW-0548">Nucleotidyltransferase</keyword>
<evidence type="ECO:0000256" key="15">
    <source>
        <dbReference type="ARBA" id="ARBA00022771"/>
    </source>
</evidence>
<evidence type="ECO:0000256" key="29">
    <source>
        <dbReference type="ARBA" id="ARBA00048575"/>
    </source>
</evidence>
<dbReference type="SMART" id="SM01336">
    <property type="entry name" value="zf-PARP"/>
    <property type="match status" value="2"/>
</dbReference>
<dbReference type="Proteomes" id="UP000887577">
    <property type="component" value="Unplaced"/>
</dbReference>
<evidence type="ECO:0000256" key="14">
    <source>
        <dbReference type="ARBA" id="ARBA00022765"/>
    </source>
</evidence>
<dbReference type="Gene3D" id="1.20.142.10">
    <property type="entry name" value="Poly(ADP-ribose) polymerase, regulatory domain"/>
    <property type="match status" value="1"/>
</dbReference>